<comment type="caution">
    <text evidence="5">The sequence shown here is derived from an EMBL/GenBank/DDBJ whole genome shotgun (WGS) entry which is preliminary data.</text>
</comment>
<dbReference type="PANTHER" id="PTHR23135">
    <property type="entry name" value="MUR LIGASE FAMILY MEMBER"/>
    <property type="match status" value="1"/>
</dbReference>
<dbReference type="InterPro" id="IPR013221">
    <property type="entry name" value="Mur_ligase_cen"/>
</dbReference>
<dbReference type="Pfam" id="PF02875">
    <property type="entry name" value="Mur_ligase_C"/>
    <property type="match status" value="1"/>
</dbReference>
<dbReference type="GO" id="GO:0005737">
    <property type="term" value="C:cytoplasm"/>
    <property type="evidence" value="ECO:0007669"/>
    <property type="project" value="UniProtKB-SubCell"/>
</dbReference>
<dbReference type="SUPFAM" id="SSF53623">
    <property type="entry name" value="MurD-like peptide ligases, catalytic domain"/>
    <property type="match status" value="1"/>
</dbReference>
<dbReference type="SUPFAM" id="SSF53244">
    <property type="entry name" value="MurD-like peptide ligases, peptide-binding domain"/>
    <property type="match status" value="1"/>
</dbReference>
<sequence length="444" mass="46269">LERGAAAILTDAEGARIAAPALAGTSAALVVAEEPRQALARAAALWFGPAPETVIAVTGTNGKTSVSTFARQIWTALGRRAVNLGTTGVEGAWTHPLKHTTPDPITLHHALAQAAREGVTHVAMEASSHGLDQHRLDGVIPAAAGFTNFSQDHLDYHESFEAYFEAKLGLFDRVLPEEGVVAANLDDAKGAEIARRCAARGQEVIGVGRAEGARLRLLAQRFDATGQELRFAWQGTARMCRLDLVGGFQAENVLLAAALVIGAGEDPDEVFRALPELSTVRGRMQLAAQRGNGATVFVDYAHTPDAVETALKALRPHVMGRIIAIVGAGGDRDRTKRPLMGAAAAHHADAVIVTDDNPRSEEPAAIRAAVMQGARGVVGGAESVTETGDRAEAILRGVDALGAGDALLICGKGHETGQIVGDDVLPFDDAEQASVAVSALEGHA</sequence>
<dbReference type="GO" id="GO:0008765">
    <property type="term" value="F:UDP-N-acetylmuramoylalanyl-D-glutamate-2,6-diaminopimelate ligase activity"/>
    <property type="evidence" value="ECO:0007669"/>
    <property type="project" value="UniProtKB-EC"/>
</dbReference>
<dbReference type="InterPro" id="IPR036615">
    <property type="entry name" value="Mur_ligase_C_dom_sf"/>
</dbReference>
<keyword evidence="2" id="KW-0573">Peptidoglycan synthesis</keyword>
<keyword evidence="2" id="KW-0133">Cell shape</keyword>
<name>A0A9X2FRE2_9RHOB</name>
<keyword evidence="2" id="KW-0961">Cell wall biogenesis/degradation</keyword>
<dbReference type="AlphaFoldDB" id="A0A9X2FRE2"/>
<evidence type="ECO:0000313" key="5">
    <source>
        <dbReference type="EMBL" id="MCP1169190.1"/>
    </source>
</evidence>
<feature type="domain" description="Mur ligase central" evidence="4">
    <location>
        <begin position="57"/>
        <end position="259"/>
    </location>
</feature>
<dbReference type="GO" id="GO:0009252">
    <property type="term" value="P:peptidoglycan biosynthetic process"/>
    <property type="evidence" value="ECO:0007669"/>
    <property type="project" value="UniProtKB-KW"/>
</dbReference>
<feature type="domain" description="Mur ligase C-terminal" evidence="3">
    <location>
        <begin position="282"/>
        <end position="413"/>
    </location>
</feature>
<dbReference type="GO" id="GO:0005524">
    <property type="term" value="F:ATP binding"/>
    <property type="evidence" value="ECO:0007669"/>
    <property type="project" value="InterPro"/>
</dbReference>
<keyword evidence="6" id="KW-1185">Reference proteome</keyword>
<feature type="non-terminal residue" evidence="5">
    <location>
        <position position="1"/>
    </location>
</feature>
<dbReference type="RefSeq" id="WP_253332603.1">
    <property type="nucleotide sequence ID" value="NZ_JAMYXC010000179.1"/>
</dbReference>
<protein>
    <submittedName>
        <fullName evidence="5">UDP-N-acetylmuramoyl-L-alanyl-D-glutamate--2, 6-diaminopimelate ligase</fullName>
        <ecNumber evidence="5">6.3.2.13</ecNumber>
    </submittedName>
</protein>
<accession>A0A9X2FRE2</accession>
<evidence type="ECO:0000259" key="4">
    <source>
        <dbReference type="Pfam" id="PF08245"/>
    </source>
</evidence>
<dbReference type="Proteomes" id="UP001139477">
    <property type="component" value="Unassembled WGS sequence"/>
</dbReference>
<evidence type="ECO:0000313" key="6">
    <source>
        <dbReference type="Proteomes" id="UP001139477"/>
    </source>
</evidence>
<evidence type="ECO:0000256" key="2">
    <source>
        <dbReference type="RuleBase" id="RU004135"/>
    </source>
</evidence>
<proteinExistence type="inferred from homology"/>
<dbReference type="GO" id="GO:0051301">
    <property type="term" value="P:cell division"/>
    <property type="evidence" value="ECO:0007669"/>
    <property type="project" value="UniProtKB-KW"/>
</dbReference>
<dbReference type="Gene3D" id="3.90.190.20">
    <property type="entry name" value="Mur ligase, C-terminal domain"/>
    <property type="match status" value="1"/>
</dbReference>
<evidence type="ECO:0000259" key="3">
    <source>
        <dbReference type="Pfam" id="PF02875"/>
    </source>
</evidence>
<dbReference type="GO" id="GO:0008360">
    <property type="term" value="P:regulation of cell shape"/>
    <property type="evidence" value="ECO:0007669"/>
    <property type="project" value="UniProtKB-KW"/>
</dbReference>
<dbReference type="NCBIfam" id="NF001124">
    <property type="entry name" value="PRK00139.1-2"/>
    <property type="match status" value="1"/>
</dbReference>
<dbReference type="InterPro" id="IPR004101">
    <property type="entry name" value="Mur_ligase_C"/>
</dbReference>
<comment type="similarity">
    <text evidence="1">Belongs to the MurCDEF family. MurE subfamily.</text>
</comment>
<evidence type="ECO:0000256" key="1">
    <source>
        <dbReference type="ARBA" id="ARBA00005898"/>
    </source>
</evidence>
<comment type="pathway">
    <text evidence="2">Cell wall biogenesis; peptidoglycan biosynthesis.</text>
</comment>
<keyword evidence="2" id="KW-0132">Cell division</keyword>
<gene>
    <name evidence="5" type="ORF">NHG85_11760</name>
</gene>
<dbReference type="Gene3D" id="3.40.1190.10">
    <property type="entry name" value="Mur-like, catalytic domain"/>
    <property type="match status" value="1"/>
</dbReference>
<reference evidence="5" key="1">
    <citation type="submission" date="2022-06" db="EMBL/GenBank/DDBJ databases">
        <title>Limimaricola sediminis sp. nov., isolated from an intertidal sediment.</title>
        <authorList>
            <person name="Shao X."/>
        </authorList>
    </citation>
    <scope>NUCLEOTIDE SEQUENCE</scope>
    <source>
        <strain evidence="5">ASW11-118</strain>
    </source>
</reference>
<dbReference type="InterPro" id="IPR036565">
    <property type="entry name" value="Mur-like_cat_sf"/>
</dbReference>
<dbReference type="EMBL" id="JAMYXC010000179">
    <property type="protein sequence ID" value="MCP1169190.1"/>
    <property type="molecule type" value="Genomic_DNA"/>
</dbReference>
<dbReference type="Pfam" id="PF08245">
    <property type="entry name" value="Mur_ligase_M"/>
    <property type="match status" value="1"/>
</dbReference>
<dbReference type="InterPro" id="IPR005761">
    <property type="entry name" value="UDP-N-AcMur-Glu-dNH2Pim_ligase"/>
</dbReference>
<keyword evidence="5" id="KW-0436">Ligase</keyword>
<organism evidence="5 6">
    <name type="scientific">Limimaricola litoreus</name>
    <dbReference type="NCBI Taxonomy" id="2955316"/>
    <lineage>
        <taxon>Bacteria</taxon>
        <taxon>Pseudomonadati</taxon>
        <taxon>Pseudomonadota</taxon>
        <taxon>Alphaproteobacteria</taxon>
        <taxon>Rhodobacterales</taxon>
        <taxon>Paracoccaceae</taxon>
        <taxon>Limimaricola</taxon>
    </lineage>
</organism>
<keyword evidence="2" id="KW-0131">Cell cycle</keyword>
<comment type="subcellular location">
    <subcellularLocation>
        <location evidence="2">Cytoplasm</location>
    </subcellularLocation>
</comment>
<dbReference type="GO" id="GO:0071555">
    <property type="term" value="P:cell wall organization"/>
    <property type="evidence" value="ECO:0007669"/>
    <property type="project" value="UniProtKB-KW"/>
</dbReference>
<dbReference type="EC" id="6.3.2.13" evidence="5"/>
<dbReference type="NCBIfam" id="TIGR01085">
    <property type="entry name" value="murE"/>
    <property type="match status" value="1"/>
</dbReference>
<dbReference type="PANTHER" id="PTHR23135:SF4">
    <property type="entry name" value="UDP-N-ACETYLMURAMOYL-L-ALANYL-D-GLUTAMATE--2,6-DIAMINOPIMELATE LIGASE MURE HOMOLOG, CHLOROPLASTIC"/>
    <property type="match status" value="1"/>
</dbReference>